<gene>
    <name evidence="5" type="ORF">M9799_18795</name>
</gene>
<evidence type="ECO:0000313" key="5">
    <source>
        <dbReference type="EMBL" id="UYG53422.1"/>
    </source>
</evidence>
<dbReference type="EMBL" id="CP106882">
    <property type="protein sequence ID" value="UYG53422.1"/>
    <property type="molecule type" value="Genomic_DNA"/>
</dbReference>
<dbReference type="RefSeq" id="WP_231043713.1">
    <property type="nucleotide sequence ID" value="NZ_CP106882.1"/>
</dbReference>
<dbReference type="InterPro" id="IPR011711">
    <property type="entry name" value="GntR_C"/>
</dbReference>
<keyword evidence="1" id="KW-0805">Transcription regulation</keyword>
<dbReference type="InterPro" id="IPR000524">
    <property type="entry name" value="Tscrpt_reg_HTH_GntR"/>
</dbReference>
<dbReference type="SMART" id="SM00345">
    <property type="entry name" value="HTH_GNTR"/>
    <property type="match status" value="1"/>
</dbReference>
<evidence type="ECO:0000256" key="3">
    <source>
        <dbReference type="ARBA" id="ARBA00023163"/>
    </source>
</evidence>
<accession>A0ABY6GGB8</accession>
<dbReference type="InterPro" id="IPR036390">
    <property type="entry name" value="WH_DNA-bd_sf"/>
</dbReference>
<keyword evidence="5" id="KW-0614">Plasmid</keyword>
<dbReference type="InterPro" id="IPR036388">
    <property type="entry name" value="WH-like_DNA-bd_sf"/>
</dbReference>
<reference evidence="5" key="1">
    <citation type="submission" date="2022-09" db="EMBL/GenBank/DDBJ databases">
        <title>The complete genome of Acidovorax sp. 5MLIR.</title>
        <authorList>
            <person name="Liu L."/>
            <person name="Yue J."/>
            <person name="Yang F."/>
            <person name="Yuan J."/>
            <person name="Li L."/>
        </authorList>
    </citation>
    <scope>NUCLEOTIDE SEQUENCE</scope>
    <source>
        <strain evidence="5">5MLIR</strain>
        <plasmid evidence="5">unnamed1</plasmid>
    </source>
</reference>
<dbReference type="Pfam" id="PF00392">
    <property type="entry name" value="GntR"/>
    <property type="match status" value="1"/>
</dbReference>
<dbReference type="Pfam" id="PF07729">
    <property type="entry name" value="FCD"/>
    <property type="match status" value="1"/>
</dbReference>
<protein>
    <submittedName>
        <fullName evidence="5">GntR family transcriptional regulator</fullName>
    </submittedName>
</protein>
<evidence type="ECO:0000256" key="1">
    <source>
        <dbReference type="ARBA" id="ARBA00023015"/>
    </source>
</evidence>
<dbReference type="SUPFAM" id="SSF48008">
    <property type="entry name" value="GntR ligand-binding domain-like"/>
    <property type="match status" value="1"/>
</dbReference>
<feature type="domain" description="HTH gntR-type" evidence="4">
    <location>
        <begin position="17"/>
        <end position="84"/>
    </location>
</feature>
<keyword evidence="6" id="KW-1185">Reference proteome</keyword>
<organism evidence="5 6">
    <name type="scientific">Comamonas endophytica</name>
    <dbReference type="NCBI Taxonomy" id="2949090"/>
    <lineage>
        <taxon>Bacteria</taxon>
        <taxon>Pseudomonadati</taxon>
        <taxon>Pseudomonadota</taxon>
        <taxon>Betaproteobacteria</taxon>
        <taxon>Burkholderiales</taxon>
        <taxon>Comamonadaceae</taxon>
        <taxon>Comamonas</taxon>
    </lineage>
</organism>
<dbReference type="Gene3D" id="1.10.10.10">
    <property type="entry name" value="Winged helix-like DNA-binding domain superfamily/Winged helix DNA-binding domain"/>
    <property type="match status" value="1"/>
</dbReference>
<evidence type="ECO:0000313" key="6">
    <source>
        <dbReference type="Proteomes" id="UP001162800"/>
    </source>
</evidence>
<geneLocation type="plasmid" evidence="5 6">
    <name>unnamed1</name>
</geneLocation>
<keyword evidence="2" id="KW-0238">DNA-binding</keyword>
<proteinExistence type="predicted"/>
<dbReference type="InterPro" id="IPR008920">
    <property type="entry name" value="TF_FadR/GntR_C"/>
</dbReference>
<evidence type="ECO:0000256" key="2">
    <source>
        <dbReference type="ARBA" id="ARBA00023125"/>
    </source>
</evidence>
<name>A0ABY6GGB8_9BURK</name>
<dbReference type="SUPFAM" id="SSF46785">
    <property type="entry name" value="Winged helix' DNA-binding domain"/>
    <property type="match status" value="1"/>
</dbReference>
<dbReference type="Gene3D" id="1.20.120.530">
    <property type="entry name" value="GntR ligand-binding domain-like"/>
    <property type="match status" value="1"/>
</dbReference>
<keyword evidence="3" id="KW-0804">Transcription</keyword>
<evidence type="ECO:0000259" key="4">
    <source>
        <dbReference type="PROSITE" id="PS50949"/>
    </source>
</evidence>
<sequence length="227" mass="24238">MSTTLADASAALRQEPASASDSVFFGVVNALEAQELVPGQRLVEMELASHYGVGRNSVREALQRLEAEGIVDLFRNRGAAVRLLTLQQTLDVLDVAERMTGLLARTAARGLADAAQGAPLAAALEQLAQADAAEDADGFARGRRHFYRALLALSGSAELQRLFPAIQMPIVYAQYRLPGLQKLRLRDYQAIARAVLAGAQDQADAAGMAHVGHVRALVLRKAGQTKA</sequence>
<dbReference type="PRINTS" id="PR00035">
    <property type="entry name" value="HTHGNTR"/>
</dbReference>
<dbReference type="PANTHER" id="PTHR43537:SF24">
    <property type="entry name" value="GLUCONATE OPERON TRANSCRIPTIONAL REPRESSOR"/>
    <property type="match status" value="1"/>
</dbReference>
<dbReference type="PROSITE" id="PS50949">
    <property type="entry name" value="HTH_GNTR"/>
    <property type="match status" value="1"/>
</dbReference>
<dbReference type="Proteomes" id="UP001162800">
    <property type="component" value="Plasmid unnamed1"/>
</dbReference>
<dbReference type="SMART" id="SM00895">
    <property type="entry name" value="FCD"/>
    <property type="match status" value="1"/>
</dbReference>
<dbReference type="PANTHER" id="PTHR43537">
    <property type="entry name" value="TRANSCRIPTIONAL REGULATOR, GNTR FAMILY"/>
    <property type="match status" value="1"/>
</dbReference>